<comment type="caution">
    <text evidence="1">The sequence shown here is derived from an EMBL/GenBank/DDBJ whole genome shotgun (WGS) entry which is preliminary data.</text>
</comment>
<dbReference type="Proteomes" id="UP000805193">
    <property type="component" value="Unassembled WGS sequence"/>
</dbReference>
<proteinExistence type="predicted"/>
<protein>
    <submittedName>
        <fullName evidence="1">Uncharacterized protein</fullName>
    </submittedName>
</protein>
<organism evidence="1 2">
    <name type="scientific">Ixodes persulcatus</name>
    <name type="common">Taiga tick</name>
    <dbReference type="NCBI Taxonomy" id="34615"/>
    <lineage>
        <taxon>Eukaryota</taxon>
        <taxon>Metazoa</taxon>
        <taxon>Ecdysozoa</taxon>
        <taxon>Arthropoda</taxon>
        <taxon>Chelicerata</taxon>
        <taxon>Arachnida</taxon>
        <taxon>Acari</taxon>
        <taxon>Parasitiformes</taxon>
        <taxon>Ixodida</taxon>
        <taxon>Ixodoidea</taxon>
        <taxon>Ixodidae</taxon>
        <taxon>Ixodinae</taxon>
        <taxon>Ixodes</taxon>
    </lineage>
</organism>
<gene>
    <name evidence="1" type="ORF">HPB47_018994</name>
</gene>
<accession>A0AC60QMX7</accession>
<sequence length="152" mass="17168">MTAAENCPTGNMEPTSYPRQGTVDNYKVVIRPRDGLNFRSWTTDKITQAIIATTQLSAAETAQAIISIRQEKSGRRDPRQLVQGRHLRQARQRAPYNKEHVARYQREKAQQTPPSPPPPLPYTASASHHWPELASYNRENTDPTVPTIPTIL</sequence>
<keyword evidence="2" id="KW-1185">Reference proteome</keyword>
<evidence type="ECO:0000313" key="1">
    <source>
        <dbReference type="EMBL" id="KAG0434598.1"/>
    </source>
</evidence>
<reference evidence="1 2" key="1">
    <citation type="journal article" date="2020" name="Cell">
        <title>Large-Scale Comparative Analyses of Tick Genomes Elucidate Their Genetic Diversity and Vector Capacities.</title>
        <authorList>
            <consortium name="Tick Genome and Microbiome Consortium (TIGMIC)"/>
            <person name="Jia N."/>
            <person name="Wang J."/>
            <person name="Shi W."/>
            <person name="Du L."/>
            <person name="Sun Y."/>
            <person name="Zhan W."/>
            <person name="Jiang J.F."/>
            <person name="Wang Q."/>
            <person name="Zhang B."/>
            <person name="Ji P."/>
            <person name="Bell-Sakyi L."/>
            <person name="Cui X.M."/>
            <person name="Yuan T.T."/>
            <person name="Jiang B.G."/>
            <person name="Yang W.F."/>
            <person name="Lam T.T."/>
            <person name="Chang Q.C."/>
            <person name="Ding S.J."/>
            <person name="Wang X.J."/>
            <person name="Zhu J.G."/>
            <person name="Ruan X.D."/>
            <person name="Zhao L."/>
            <person name="Wei J.T."/>
            <person name="Ye R.Z."/>
            <person name="Que T.C."/>
            <person name="Du C.H."/>
            <person name="Zhou Y.H."/>
            <person name="Cheng J.X."/>
            <person name="Dai P.F."/>
            <person name="Guo W.B."/>
            <person name="Han X.H."/>
            <person name="Huang E.J."/>
            <person name="Li L.F."/>
            <person name="Wei W."/>
            <person name="Gao Y.C."/>
            <person name="Liu J.Z."/>
            <person name="Shao H.Z."/>
            <person name="Wang X."/>
            <person name="Wang C.C."/>
            <person name="Yang T.C."/>
            <person name="Huo Q.B."/>
            <person name="Li W."/>
            <person name="Chen H.Y."/>
            <person name="Chen S.E."/>
            <person name="Zhou L.G."/>
            <person name="Ni X.B."/>
            <person name="Tian J.H."/>
            <person name="Sheng Y."/>
            <person name="Liu T."/>
            <person name="Pan Y.S."/>
            <person name="Xia L.Y."/>
            <person name="Li J."/>
            <person name="Zhao F."/>
            <person name="Cao W.C."/>
        </authorList>
    </citation>
    <scope>NUCLEOTIDE SEQUENCE [LARGE SCALE GENOMIC DNA]</scope>
    <source>
        <strain evidence="1">Iper-2018</strain>
    </source>
</reference>
<evidence type="ECO:0000313" key="2">
    <source>
        <dbReference type="Proteomes" id="UP000805193"/>
    </source>
</evidence>
<name>A0AC60QMX7_IXOPE</name>
<dbReference type="EMBL" id="JABSTQ010008357">
    <property type="protein sequence ID" value="KAG0434598.1"/>
    <property type="molecule type" value="Genomic_DNA"/>
</dbReference>